<keyword evidence="2 10" id="KW-0547">Nucleotide-binding</keyword>
<keyword evidence="3 10" id="KW-0378">Hydrolase</keyword>
<dbReference type="PANTHER" id="PTHR11070">
    <property type="entry name" value="UVRD / RECB / PCRA DNA HELICASE FAMILY MEMBER"/>
    <property type="match status" value="1"/>
</dbReference>
<evidence type="ECO:0000256" key="5">
    <source>
        <dbReference type="ARBA" id="ARBA00022840"/>
    </source>
</evidence>
<organism evidence="12 13">
    <name type="scientific">Antiquaquibacter soli</name>
    <dbReference type="NCBI Taxonomy" id="3064523"/>
    <lineage>
        <taxon>Bacteria</taxon>
        <taxon>Bacillati</taxon>
        <taxon>Actinomycetota</taxon>
        <taxon>Actinomycetes</taxon>
        <taxon>Micrococcales</taxon>
        <taxon>Microbacteriaceae</taxon>
        <taxon>Antiquaquibacter</taxon>
    </lineage>
</organism>
<dbReference type="SUPFAM" id="SSF52540">
    <property type="entry name" value="P-loop containing nucleoside triphosphate hydrolases"/>
    <property type="match status" value="1"/>
</dbReference>
<dbReference type="InterPro" id="IPR014016">
    <property type="entry name" value="UvrD-like_ATP-bd"/>
</dbReference>
<dbReference type="Pfam" id="PF00580">
    <property type="entry name" value="UvrD-helicase"/>
    <property type="match status" value="1"/>
</dbReference>
<evidence type="ECO:0000256" key="1">
    <source>
        <dbReference type="ARBA" id="ARBA00009922"/>
    </source>
</evidence>
<feature type="domain" description="UvrD-like helicase ATP-binding" evidence="11">
    <location>
        <begin position="244"/>
        <end position="535"/>
    </location>
</feature>
<dbReference type="PROSITE" id="PS51198">
    <property type="entry name" value="UVRD_HELICASE_ATP_BIND"/>
    <property type="match status" value="1"/>
</dbReference>
<dbReference type="InterPro" id="IPR027417">
    <property type="entry name" value="P-loop_NTPase"/>
</dbReference>
<protein>
    <recommendedName>
        <fullName evidence="8">DNA 3'-5' helicase</fullName>
        <ecNumber evidence="8">5.6.2.4</ecNumber>
    </recommendedName>
</protein>
<feature type="binding site" evidence="10">
    <location>
        <begin position="265"/>
        <end position="272"/>
    </location>
    <ligand>
        <name>ATP</name>
        <dbReference type="ChEBI" id="CHEBI:30616"/>
    </ligand>
</feature>
<comment type="similarity">
    <text evidence="1">Belongs to the helicase family. UvrD subfamily.</text>
</comment>
<dbReference type="PANTHER" id="PTHR11070:SF45">
    <property type="entry name" value="DNA 3'-5' HELICASE"/>
    <property type="match status" value="1"/>
</dbReference>
<evidence type="ECO:0000256" key="3">
    <source>
        <dbReference type="ARBA" id="ARBA00022801"/>
    </source>
</evidence>
<dbReference type="RefSeq" id="WP_305002820.1">
    <property type="nucleotide sequence ID" value="NZ_JAUQUB010000001.1"/>
</dbReference>
<dbReference type="Gene3D" id="1.10.10.160">
    <property type="match status" value="1"/>
</dbReference>
<evidence type="ECO:0000256" key="4">
    <source>
        <dbReference type="ARBA" id="ARBA00022806"/>
    </source>
</evidence>
<dbReference type="InterPro" id="IPR014017">
    <property type="entry name" value="DNA_helicase_UvrD-like_C"/>
</dbReference>
<evidence type="ECO:0000256" key="9">
    <source>
        <dbReference type="ARBA" id="ARBA00048988"/>
    </source>
</evidence>
<accession>A0ABT9BPD5</accession>
<dbReference type="EC" id="5.6.2.4" evidence="8"/>
<evidence type="ECO:0000313" key="13">
    <source>
        <dbReference type="Proteomes" id="UP001241072"/>
    </source>
</evidence>
<dbReference type="Pfam" id="PF13361">
    <property type="entry name" value="UvrD_C"/>
    <property type="match status" value="1"/>
</dbReference>
<gene>
    <name evidence="12" type="ORF">Q5716_09435</name>
</gene>
<keyword evidence="13" id="KW-1185">Reference proteome</keyword>
<comment type="catalytic activity">
    <reaction evidence="7">
        <text>Couples ATP hydrolysis with the unwinding of duplex DNA by translocating in the 3'-5' direction.</text>
        <dbReference type="EC" id="5.6.2.4"/>
    </reaction>
</comment>
<reference evidence="12 13" key="1">
    <citation type="submission" date="2023-07" db="EMBL/GenBank/DDBJ databases">
        <title>Protaetiibacter sp. nov WY-16 isolated from soil.</title>
        <authorList>
            <person name="Liu B."/>
            <person name="Wan Y."/>
        </authorList>
    </citation>
    <scope>NUCLEOTIDE SEQUENCE [LARGE SCALE GENOMIC DNA]</scope>
    <source>
        <strain evidence="12 13">WY-16</strain>
    </source>
</reference>
<evidence type="ECO:0000256" key="10">
    <source>
        <dbReference type="PROSITE-ProRule" id="PRU00560"/>
    </source>
</evidence>
<dbReference type="Pfam" id="PF08378">
    <property type="entry name" value="NERD"/>
    <property type="match status" value="1"/>
</dbReference>
<dbReference type="Proteomes" id="UP001241072">
    <property type="component" value="Unassembled WGS sequence"/>
</dbReference>
<keyword evidence="6" id="KW-0413">Isomerase</keyword>
<evidence type="ECO:0000256" key="6">
    <source>
        <dbReference type="ARBA" id="ARBA00023235"/>
    </source>
</evidence>
<dbReference type="InterPro" id="IPR013986">
    <property type="entry name" value="DExx_box_DNA_helicase_dom_sf"/>
</dbReference>
<proteinExistence type="inferred from homology"/>
<dbReference type="InterPro" id="IPR011528">
    <property type="entry name" value="NERD"/>
</dbReference>
<dbReference type="Gene3D" id="3.40.50.300">
    <property type="entry name" value="P-loop containing nucleotide triphosphate hydrolases"/>
    <property type="match status" value="2"/>
</dbReference>
<name>A0ABT9BPD5_9MICO</name>
<evidence type="ECO:0000256" key="8">
    <source>
        <dbReference type="ARBA" id="ARBA00034808"/>
    </source>
</evidence>
<comment type="catalytic activity">
    <reaction evidence="9">
        <text>ATP + H2O = ADP + phosphate + H(+)</text>
        <dbReference type="Rhea" id="RHEA:13065"/>
        <dbReference type="ChEBI" id="CHEBI:15377"/>
        <dbReference type="ChEBI" id="CHEBI:15378"/>
        <dbReference type="ChEBI" id="CHEBI:30616"/>
        <dbReference type="ChEBI" id="CHEBI:43474"/>
        <dbReference type="ChEBI" id="CHEBI:456216"/>
        <dbReference type="EC" id="5.6.2.4"/>
    </reaction>
</comment>
<evidence type="ECO:0000259" key="11">
    <source>
        <dbReference type="PROSITE" id="PS51198"/>
    </source>
</evidence>
<keyword evidence="5 10" id="KW-0067">ATP-binding</keyword>
<comment type="caution">
    <text evidence="12">The sequence shown here is derived from an EMBL/GenBank/DDBJ whole genome shotgun (WGS) entry which is preliminary data.</text>
</comment>
<dbReference type="InterPro" id="IPR000212">
    <property type="entry name" value="DNA_helicase_UvrD/REP"/>
</dbReference>
<evidence type="ECO:0000256" key="2">
    <source>
        <dbReference type="ARBA" id="ARBA00022741"/>
    </source>
</evidence>
<evidence type="ECO:0000313" key="12">
    <source>
        <dbReference type="EMBL" id="MDO7882444.1"/>
    </source>
</evidence>
<sequence length="685" mass="74219">MSAAGYSASVESERQAALAAEHRRAAEEAEQASARYRIAATTEASVARRLVPLSAVGHHLLPDRAWPGTRSGAQVDLIVVGPGGVFIVDTKAWKEVTIAGGHIFRGQADVTDDLDNLADLAYGTEHVMAEVGLAPGEVHAVAVLAGQRGIKEMVGTVDVVGEHDILRYITGRGTRLTGSQVDAVLGAALRHFPVLGAPAPVVAAVPEPVLAEQSIQPDLISEEEVREALLEGMLAAPIEEWMSFLHPDQAKVVRRSFSGPSRIRGAAGTGKTVVGLHRAAYLARQTTGRVLVTTFVKSLPAVQETLMRRMAPAVVDRIDFVNAHAFAFRLLRERGIPCRVDVKAANAAFDAAWRTAPELRAIDPNEQYWRDEIHHVIKGRAITRFEAYADLARQGRRRILRIEQRRTVWQLYVDYEQRLRDARIHDFSDVISMAAASLRADPLDTYRSVIVDEAQDLSCETVRMLHSLVGDRDDGLTLIGDGRQTIYPGGFTLAEAGISLTGRGVVMTTNYRNTAEIVDFASHMVDDLELNDLEGRLDAAASVIRHGEPPRIHRAASRADHDAALVAHLKHVTSFVGTGLGDVAVLGLDHQAVAHAKRALDAAGIPHIDLDEYRGEPGAAVKVGTVKRGKGLEFKQVAVVGVPRATLADAVPDDAGALERHEFARRELYVGMTRARDGLWVGVLP</sequence>
<dbReference type="EMBL" id="JAUQUB010000001">
    <property type="protein sequence ID" value="MDO7882444.1"/>
    <property type="molecule type" value="Genomic_DNA"/>
</dbReference>
<evidence type="ECO:0000256" key="7">
    <source>
        <dbReference type="ARBA" id="ARBA00034617"/>
    </source>
</evidence>
<keyword evidence="4 10" id="KW-0347">Helicase</keyword>